<dbReference type="InterPro" id="IPR023333">
    <property type="entry name" value="Proteasome_suB-type"/>
</dbReference>
<proteinExistence type="predicted"/>
<dbReference type="Proteomes" id="UP000234323">
    <property type="component" value="Unassembled WGS sequence"/>
</dbReference>
<accession>A0A2I1HTB7</accession>
<keyword evidence="3" id="KW-1185">Reference proteome</keyword>
<dbReference type="VEuPathDB" id="FungiDB:RhiirA1_418412"/>
<gene>
    <name evidence="2" type="ORF">RhiirA4_488002</name>
</gene>
<evidence type="ECO:0000256" key="1">
    <source>
        <dbReference type="ARBA" id="ARBA00023145"/>
    </source>
</evidence>
<dbReference type="PANTHER" id="PTHR32194:SF3">
    <property type="entry name" value="PROTEASOME SUBUNIT BETA"/>
    <property type="match status" value="1"/>
</dbReference>
<dbReference type="AlphaFoldDB" id="A0A2I1HTB7"/>
<dbReference type="GO" id="GO:0005737">
    <property type="term" value="C:cytoplasm"/>
    <property type="evidence" value="ECO:0007669"/>
    <property type="project" value="TreeGrafter"/>
</dbReference>
<dbReference type="EMBL" id="LLXI01006407">
    <property type="protein sequence ID" value="PKY62097.1"/>
    <property type="molecule type" value="Genomic_DNA"/>
</dbReference>
<name>A0A2I1HTB7_9GLOM</name>
<protein>
    <submittedName>
        <fullName evidence="2">Uncharacterized protein</fullName>
    </submittedName>
</protein>
<keyword evidence="1" id="KW-0865">Zymogen</keyword>
<dbReference type="GO" id="GO:0005839">
    <property type="term" value="C:proteasome core complex"/>
    <property type="evidence" value="ECO:0007669"/>
    <property type="project" value="InterPro"/>
</dbReference>
<dbReference type="Gene3D" id="3.60.20.10">
    <property type="entry name" value="Glutamine Phosphoribosylpyrophosphate, subunit 1, domain 1"/>
    <property type="match status" value="1"/>
</dbReference>
<reference evidence="2 3" key="1">
    <citation type="submission" date="2015-10" db="EMBL/GenBank/DDBJ databases">
        <title>Genome analyses suggest a sexual origin of heterokaryosis in a supposedly ancient asexual fungus.</title>
        <authorList>
            <person name="Ropars J."/>
            <person name="Sedzielewska K."/>
            <person name="Noel J."/>
            <person name="Charron P."/>
            <person name="Farinelli L."/>
            <person name="Marton T."/>
            <person name="Kruger M."/>
            <person name="Pelin A."/>
            <person name="Brachmann A."/>
            <person name="Corradi N."/>
        </authorList>
    </citation>
    <scope>NUCLEOTIDE SEQUENCE [LARGE SCALE GENOMIC DNA]</scope>
    <source>
        <strain evidence="2 3">A4</strain>
    </source>
</reference>
<dbReference type="PANTHER" id="PTHR32194">
    <property type="entry name" value="METALLOPROTEASE TLDD"/>
    <property type="match status" value="1"/>
</dbReference>
<organism evidence="2 3">
    <name type="scientific">Rhizophagus irregularis</name>
    <dbReference type="NCBI Taxonomy" id="588596"/>
    <lineage>
        <taxon>Eukaryota</taxon>
        <taxon>Fungi</taxon>
        <taxon>Fungi incertae sedis</taxon>
        <taxon>Mucoromycota</taxon>
        <taxon>Glomeromycotina</taxon>
        <taxon>Glomeromycetes</taxon>
        <taxon>Glomerales</taxon>
        <taxon>Glomeraceae</taxon>
        <taxon>Rhizophagus</taxon>
    </lineage>
</organism>
<dbReference type="VEuPathDB" id="FungiDB:FUN_010497"/>
<evidence type="ECO:0000313" key="2">
    <source>
        <dbReference type="EMBL" id="PKY62097.1"/>
    </source>
</evidence>
<evidence type="ECO:0000313" key="3">
    <source>
        <dbReference type="Proteomes" id="UP000234323"/>
    </source>
</evidence>
<dbReference type="InterPro" id="IPR001353">
    <property type="entry name" value="Proteasome_sua/b"/>
</dbReference>
<dbReference type="SUPFAM" id="SSF56235">
    <property type="entry name" value="N-terminal nucleophile aminohydrolases (Ntn hydrolases)"/>
    <property type="match status" value="1"/>
</dbReference>
<dbReference type="GO" id="GO:0051603">
    <property type="term" value="P:proteolysis involved in protein catabolic process"/>
    <property type="evidence" value="ECO:0007669"/>
    <property type="project" value="InterPro"/>
</dbReference>
<sequence length="113" mass="12997">MVSSAADCIFWQRELRRHCRLLYELKNKEQISVAAASKLLANIVYTYKGMGLSMGTMVAGWDKTEPNIFYIDTDGTHQLVLDLHNGKSMRKSKFFGLKNKTKLKEDEKNFFSV</sequence>
<dbReference type="VEuPathDB" id="FungiDB:RhiirFUN_013499"/>
<dbReference type="Pfam" id="PF00227">
    <property type="entry name" value="Proteasome"/>
    <property type="match status" value="1"/>
</dbReference>
<dbReference type="InterPro" id="IPR029055">
    <property type="entry name" value="Ntn_hydrolases_N"/>
</dbReference>
<comment type="caution">
    <text evidence="2">The sequence shown here is derived from an EMBL/GenBank/DDBJ whole genome shotgun (WGS) entry which is preliminary data.</text>
</comment>